<organism evidence="14 15">
    <name type="scientific">Pseudomonas syringae pv. pisi</name>
    <dbReference type="NCBI Taxonomy" id="59510"/>
    <lineage>
        <taxon>Bacteria</taxon>
        <taxon>Pseudomonadati</taxon>
        <taxon>Pseudomonadota</taxon>
        <taxon>Gammaproteobacteria</taxon>
        <taxon>Pseudomonadales</taxon>
        <taxon>Pseudomonadaceae</taxon>
        <taxon>Pseudomonas</taxon>
        <taxon>Pseudomonas syringae</taxon>
    </lineage>
</organism>
<keyword evidence="11 13" id="KW-0998">Cell outer membrane</keyword>
<evidence type="ECO:0000256" key="6">
    <source>
        <dbReference type="ARBA" id="ARBA00022729"/>
    </source>
</evidence>
<evidence type="ECO:0000256" key="1">
    <source>
        <dbReference type="ARBA" id="ARBA00004459"/>
    </source>
</evidence>
<accession>A0A3M3UH22</accession>
<keyword evidence="6 13" id="KW-0732">Signal</keyword>
<evidence type="ECO:0000256" key="7">
    <source>
        <dbReference type="ARBA" id="ARBA00022927"/>
    </source>
</evidence>
<dbReference type="SUPFAM" id="SSF89392">
    <property type="entry name" value="Prokaryotic lipoproteins and lipoprotein localization factors"/>
    <property type="match status" value="1"/>
</dbReference>
<keyword evidence="12 13" id="KW-0449">Lipoprotein</keyword>
<evidence type="ECO:0000313" key="15">
    <source>
        <dbReference type="Proteomes" id="UP000276886"/>
    </source>
</evidence>
<dbReference type="CDD" id="cd16326">
    <property type="entry name" value="LolB"/>
    <property type="match status" value="1"/>
</dbReference>
<comment type="subcellular location">
    <subcellularLocation>
        <location evidence="1 13">Cell outer membrane</location>
        <topology evidence="1 13">Lipid-anchor</topology>
    </subcellularLocation>
</comment>
<keyword evidence="5 13" id="KW-0813">Transport</keyword>
<name>A0A3M3UH22_PSESJ</name>
<proteinExistence type="inferred from homology"/>
<dbReference type="AlphaFoldDB" id="A0A3M3UH22"/>
<dbReference type="PROSITE" id="PS51257">
    <property type="entry name" value="PROKAR_LIPOPROTEIN"/>
    <property type="match status" value="1"/>
</dbReference>
<evidence type="ECO:0000256" key="5">
    <source>
        <dbReference type="ARBA" id="ARBA00022448"/>
    </source>
</evidence>
<evidence type="ECO:0000313" key="14">
    <source>
        <dbReference type="EMBL" id="RMO32538.1"/>
    </source>
</evidence>
<evidence type="ECO:0000256" key="3">
    <source>
        <dbReference type="ARBA" id="ARBA00011245"/>
    </source>
</evidence>
<gene>
    <name evidence="13" type="primary">lolB</name>
    <name evidence="14" type="ORF">ALQ44_04938</name>
</gene>
<evidence type="ECO:0000256" key="4">
    <source>
        <dbReference type="ARBA" id="ARBA00016202"/>
    </source>
</evidence>
<evidence type="ECO:0000256" key="12">
    <source>
        <dbReference type="ARBA" id="ARBA00023288"/>
    </source>
</evidence>
<protein>
    <recommendedName>
        <fullName evidence="4 13">Outer-membrane lipoprotein LolB</fullName>
    </recommendedName>
</protein>
<keyword evidence="7 13" id="KW-0653">Protein transport</keyword>
<evidence type="ECO:0000256" key="2">
    <source>
        <dbReference type="ARBA" id="ARBA00009696"/>
    </source>
</evidence>
<evidence type="ECO:0000256" key="11">
    <source>
        <dbReference type="ARBA" id="ARBA00023237"/>
    </source>
</evidence>
<comment type="subunit">
    <text evidence="3 13">Monomer.</text>
</comment>
<dbReference type="Proteomes" id="UP000276886">
    <property type="component" value="Unassembled WGS sequence"/>
</dbReference>
<evidence type="ECO:0000256" key="13">
    <source>
        <dbReference type="HAMAP-Rule" id="MF_00233"/>
    </source>
</evidence>
<dbReference type="InterPro" id="IPR004565">
    <property type="entry name" value="OM_lipoprot_LolB"/>
</dbReference>
<dbReference type="HAMAP" id="MF_00233">
    <property type="entry name" value="LolB"/>
    <property type="match status" value="1"/>
</dbReference>
<dbReference type="Pfam" id="PF03550">
    <property type="entry name" value="LolB"/>
    <property type="match status" value="1"/>
</dbReference>
<evidence type="ECO:0000256" key="10">
    <source>
        <dbReference type="ARBA" id="ARBA00023186"/>
    </source>
</evidence>
<dbReference type="EMBL" id="RBPQ01000037">
    <property type="protein sequence ID" value="RMO32538.1"/>
    <property type="molecule type" value="Genomic_DNA"/>
</dbReference>
<evidence type="ECO:0000256" key="8">
    <source>
        <dbReference type="ARBA" id="ARBA00023136"/>
    </source>
</evidence>
<reference evidence="14 15" key="1">
    <citation type="submission" date="2018-08" db="EMBL/GenBank/DDBJ databases">
        <title>Recombination of ecologically and evolutionarily significant loci maintains genetic cohesion in the Pseudomonas syringae species complex.</title>
        <authorList>
            <person name="Dillon M."/>
            <person name="Thakur S."/>
            <person name="Almeida R.N.D."/>
            <person name="Weir B.S."/>
            <person name="Guttman D.S."/>
        </authorList>
    </citation>
    <scope>NUCLEOTIDE SEQUENCE [LARGE SCALE GENOMIC DNA]</scope>
    <source>
        <strain evidence="14 15">ICMP 2788</strain>
    </source>
</reference>
<comment type="similarity">
    <text evidence="2 13">Belongs to the LolB family.</text>
</comment>
<dbReference type="GO" id="GO:0009279">
    <property type="term" value="C:cell outer membrane"/>
    <property type="evidence" value="ECO:0007669"/>
    <property type="project" value="UniProtKB-SubCell"/>
</dbReference>
<sequence length="213" mass="23932">MDQRPFDVMFLRHVLVFSLIALLTGCAGLTSREAVQGKGDPAQWREHKQQLSSLDGWQINGKVGIRAPKDSGSGTLFWLQRQDYYDIRLSGPLGRGAARLTGRPGAVVLEVANQGRYEATSPESLLQDQLGWKLPVSHLVWWVRGLPAPDSKSNLTLDGDSRLASLEQDGWQVEYLSYVEQNGYWLPERVKLHGQDLDVTLVIKDWQPRKLGQ</sequence>
<dbReference type="GO" id="GO:0044874">
    <property type="term" value="P:lipoprotein localization to outer membrane"/>
    <property type="evidence" value="ECO:0007669"/>
    <property type="project" value="UniProtKB-UniRule"/>
</dbReference>
<comment type="function">
    <text evidence="13">Plays a critical role in the incorporation of lipoproteins in the outer membrane after they are released by the LolA protein.</text>
</comment>
<keyword evidence="8 13" id="KW-0472">Membrane</keyword>
<comment type="caution">
    <text evidence="14">The sequence shown here is derived from an EMBL/GenBank/DDBJ whole genome shotgun (WGS) entry which is preliminary data.</text>
</comment>
<dbReference type="InterPro" id="IPR029046">
    <property type="entry name" value="LolA/LolB/LppX"/>
</dbReference>
<dbReference type="Gene3D" id="2.50.20.10">
    <property type="entry name" value="Lipoprotein localisation LolA/LolB/LppX"/>
    <property type="match status" value="1"/>
</dbReference>
<evidence type="ECO:0000256" key="9">
    <source>
        <dbReference type="ARBA" id="ARBA00023139"/>
    </source>
</evidence>
<dbReference type="NCBIfam" id="TIGR00548">
    <property type="entry name" value="lolB"/>
    <property type="match status" value="1"/>
</dbReference>
<dbReference type="GO" id="GO:0015031">
    <property type="term" value="P:protein transport"/>
    <property type="evidence" value="ECO:0007669"/>
    <property type="project" value="UniProtKB-KW"/>
</dbReference>
<keyword evidence="9 13" id="KW-0564">Palmitate</keyword>
<keyword evidence="10 13" id="KW-0143">Chaperone</keyword>